<evidence type="ECO:0000313" key="2">
    <source>
        <dbReference type="EMBL" id="SER83832.1"/>
    </source>
</evidence>
<evidence type="ECO:0000313" key="3">
    <source>
        <dbReference type="Proteomes" id="UP000198815"/>
    </source>
</evidence>
<protein>
    <submittedName>
        <fullName evidence="2">CHAD domain-containing protein</fullName>
    </submittedName>
</protein>
<dbReference type="AlphaFoldDB" id="A0A1H9SFP8"/>
<dbReference type="InterPro" id="IPR007899">
    <property type="entry name" value="CHAD_dom"/>
</dbReference>
<organism evidence="2 3">
    <name type="scientific">Propionibacterium cyclohexanicum</name>
    <dbReference type="NCBI Taxonomy" id="64702"/>
    <lineage>
        <taxon>Bacteria</taxon>
        <taxon>Bacillati</taxon>
        <taxon>Actinomycetota</taxon>
        <taxon>Actinomycetes</taxon>
        <taxon>Propionibacteriales</taxon>
        <taxon>Propionibacteriaceae</taxon>
        <taxon>Propionibacterium</taxon>
    </lineage>
</organism>
<dbReference type="Proteomes" id="UP000198815">
    <property type="component" value="Unassembled WGS sequence"/>
</dbReference>
<dbReference type="PANTHER" id="PTHR39339">
    <property type="entry name" value="SLR1444 PROTEIN"/>
    <property type="match status" value="1"/>
</dbReference>
<accession>A0A1H9SFP8</accession>
<name>A0A1H9SFP8_9ACTN</name>
<dbReference type="PANTHER" id="PTHR39339:SF1">
    <property type="entry name" value="CHAD DOMAIN-CONTAINING PROTEIN"/>
    <property type="match status" value="1"/>
</dbReference>
<dbReference type="EMBL" id="FOGZ01000013">
    <property type="protein sequence ID" value="SER83832.1"/>
    <property type="molecule type" value="Genomic_DNA"/>
</dbReference>
<dbReference type="PROSITE" id="PS51708">
    <property type="entry name" value="CHAD"/>
    <property type="match status" value="1"/>
</dbReference>
<dbReference type="InterPro" id="IPR038186">
    <property type="entry name" value="CHAD_dom_sf"/>
</dbReference>
<dbReference type="Gene3D" id="1.40.20.10">
    <property type="entry name" value="CHAD domain"/>
    <property type="match status" value="1"/>
</dbReference>
<proteinExistence type="predicted"/>
<dbReference type="Pfam" id="PF05235">
    <property type="entry name" value="CHAD"/>
    <property type="match status" value="1"/>
</dbReference>
<dbReference type="SMART" id="SM00880">
    <property type="entry name" value="CHAD"/>
    <property type="match status" value="1"/>
</dbReference>
<feature type="domain" description="CHAD" evidence="1">
    <location>
        <begin position="17"/>
        <end position="289"/>
    </location>
</feature>
<reference evidence="2 3" key="1">
    <citation type="submission" date="2016-10" db="EMBL/GenBank/DDBJ databases">
        <authorList>
            <person name="de Groot N.N."/>
        </authorList>
    </citation>
    <scope>NUCLEOTIDE SEQUENCE [LARGE SCALE GENOMIC DNA]</scope>
    <source>
        <strain evidence="2 3">DSM 16859</strain>
    </source>
</reference>
<sequence length="289" mass="32474">MRFTGHMADAKPDRCAPRSAGQFAARTVAELLDTVNQRSAECLDRPGVEPVHDLRVSLRRLRAVLSFFDPLLGEKVALARAEIREQALDLGQLRDIDVFLEHLRDGLAPVRDDEADTLREVLERRRDALSEEIGEQLATRAWRRPLDLVRTSARYHPGRGRSDAAATSFASRRLDRWCDRWLVSSSEMTKLNPHDLHRVRIRAKKLRYACEVSADLYPAQAQSATATVEAFKEFQDLLGAANDAATARRIVQDAGCDLVGSRVPKVDLGRAGALRQEIIDTGRFWAARR</sequence>
<keyword evidence="3" id="KW-1185">Reference proteome</keyword>
<gene>
    <name evidence="2" type="ORF">SAMN05443377_11326</name>
</gene>
<evidence type="ECO:0000259" key="1">
    <source>
        <dbReference type="PROSITE" id="PS51708"/>
    </source>
</evidence>